<sequence length="225" mass="24692">MAVSEVLTEQDALRAEAGGVYRDLRLEELLSDVGAPTIVGSAALGLMVRRDLDIDVACARLDDAAVAAVTAVGAQLGTHPRVRLVTFRNDCGVWNQEPDAYPDGLYLGVECRASSGATWNVDIWFLDQPERQPSTVHLTTVRPYLTDETRVAIIGIKRAWVDRPEYGKSVKSFDIYRAVLGRLVWIFAGARRQLRHLAALPNRANTTKYELRSGALRCTASDAAP</sequence>
<evidence type="ECO:0000313" key="1">
    <source>
        <dbReference type="EMBL" id="SOD64286.1"/>
    </source>
</evidence>
<reference evidence="1 2" key="1">
    <citation type="submission" date="2017-09" db="EMBL/GenBank/DDBJ databases">
        <authorList>
            <person name="Ehlers B."/>
            <person name="Leendertz F.H."/>
        </authorList>
    </citation>
    <scope>NUCLEOTIDE SEQUENCE [LARGE SCALE GENOMIC DNA]</scope>
    <source>
        <strain evidence="1 2">CGMCC 4.7095</strain>
    </source>
</reference>
<proteinExistence type="predicted"/>
<evidence type="ECO:0000313" key="2">
    <source>
        <dbReference type="Proteomes" id="UP000219072"/>
    </source>
</evidence>
<dbReference type="EMBL" id="OCNE01000016">
    <property type="protein sequence ID" value="SOD64286.1"/>
    <property type="molecule type" value="Genomic_DNA"/>
</dbReference>
<dbReference type="AlphaFoldDB" id="A0A286E047"/>
<dbReference type="Proteomes" id="UP000219072">
    <property type="component" value="Unassembled WGS sequence"/>
</dbReference>
<gene>
    <name evidence="1" type="ORF">SAMN06297387_11610</name>
</gene>
<keyword evidence="2" id="KW-1185">Reference proteome</keyword>
<name>A0A286E047_9ACTN</name>
<organism evidence="1 2">
    <name type="scientific">Streptomyces zhaozhouensis</name>
    <dbReference type="NCBI Taxonomy" id="1300267"/>
    <lineage>
        <taxon>Bacteria</taxon>
        <taxon>Bacillati</taxon>
        <taxon>Actinomycetota</taxon>
        <taxon>Actinomycetes</taxon>
        <taxon>Kitasatosporales</taxon>
        <taxon>Streptomycetaceae</taxon>
        <taxon>Streptomyces</taxon>
    </lineage>
</organism>
<accession>A0A286E047</accession>
<dbReference type="RefSeq" id="WP_212615945.1">
    <property type="nucleotide sequence ID" value="NZ_OCNE01000016.1"/>
</dbReference>
<protein>
    <submittedName>
        <fullName evidence="1">Uncharacterized protein</fullName>
    </submittedName>
</protein>